<accession>A0ABX8MYS4</accession>
<feature type="domain" description="N-acetyltransferase" evidence="1">
    <location>
        <begin position="5"/>
        <end position="166"/>
    </location>
</feature>
<protein>
    <submittedName>
        <fullName evidence="2">GNAT family N-acetyltransferase</fullName>
    </submittedName>
</protein>
<gene>
    <name evidence="2" type="ORF">KSS94_15260</name>
</gene>
<dbReference type="EMBL" id="CP077076">
    <property type="protein sequence ID" value="QXH49311.1"/>
    <property type="molecule type" value="Genomic_DNA"/>
</dbReference>
<proteinExistence type="predicted"/>
<dbReference type="Proteomes" id="UP001046350">
    <property type="component" value="Chromosome"/>
</dbReference>
<sequence>MPAPIELLKTTPEQADLIRNLYQFYAYEGSDLEQEDVDVQGRFYIHEPHLQRYWQSPGWGAYLVLVDDFIAGFVLIERSELPGIDALELADLFILKRFRRQGVGSAVAGQFLGDGNHHWLLRCHGGDAPAVAFCQALLANLPRAVEEIALGDEPQLRNFMVGGTRH</sequence>
<organism evidence="2 3">
    <name type="scientific">Pseudomonas fakonensis</name>
    <dbReference type="NCBI Taxonomy" id="2842355"/>
    <lineage>
        <taxon>Bacteria</taxon>
        <taxon>Pseudomonadati</taxon>
        <taxon>Pseudomonadota</taxon>
        <taxon>Gammaproteobacteria</taxon>
        <taxon>Pseudomonadales</taxon>
        <taxon>Pseudomonadaceae</taxon>
        <taxon>Pseudomonas</taxon>
    </lineage>
</organism>
<name>A0ABX8MYS4_9PSED</name>
<evidence type="ECO:0000259" key="1">
    <source>
        <dbReference type="PROSITE" id="PS51186"/>
    </source>
</evidence>
<keyword evidence="3" id="KW-1185">Reference proteome</keyword>
<dbReference type="CDD" id="cd04301">
    <property type="entry name" value="NAT_SF"/>
    <property type="match status" value="1"/>
</dbReference>
<dbReference type="RefSeq" id="WP_217838933.1">
    <property type="nucleotide sequence ID" value="NZ_CP077076.1"/>
</dbReference>
<evidence type="ECO:0000313" key="3">
    <source>
        <dbReference type="Proteomes" id="UP001046350"/>
    </source>
</evidence>
<dbReference type="InterPro" id="IPR000182">
    <property type="entry name" value="GNAT_dom"/>
</dbReference>
<dbReference type="PROSITE" id="PS51186">
    <property type="entry name" value="GNAT"/>
    <property type="match status" value="1"/>
</dbReference>
<dbReference type="Pfam" id="PF00583">
    <property type="entry name" value="Acetyltransf_1"/>
    <property type="match status" value="1"/>
</dbReference>
<evidence type="ECO:0000313" key="2">
    <source>
        <dbReference type="EMBL" id="QXH49311.1"/>
    </source>
</evidence>
<reference evidence="2" key="1">
    <citation type="journal article" date="2021" name="Microorganisms">
        <title>The Ever-Expanding Pseudomonas Genus: Description of 43 New Species and Partition of the Pseudomonas putida Group.</title>
        <authorList>
            <person name="Girard L."/>
            <person name="Lood C."/>
            <person name="Hofte M."/>
            <person name="Vandamme P."/>
            <person name="Rokni-Zadeh H."/>
            <person name="van Noort V."/>
            <person name="Lavigne R."/>
            <person name="De Mot R."/>
        </authorList>
    </citation>
    <scope>NUCLEOTIDE SEQUENCE</scope>
    <source>
        <strain evidence="2">COW40</strain>
    </source>
</reference>